<gene>
    <name evidence="9" type="ORF">METZ01_LOCUS275843</name>
</gene>
<sequence length="373" mass="39139">VTGPNDGPESPADPGRGVPGDEFRPFLGGEGRWPLIPVRLFGSAGFFRLWLAQVISATGDWLGLLAISLLAIRLGAGNEGAALSLVLAARIVPGFFFGPVAGVLVDRWDRKRVMVTCDIGRAAVMVVLPFVNTVIGLFVASLLLEAFTMMWSPAKEASVPNLVPKTQLATANSLSLAAAYGTFPLGAGLMALFGRLSTALFDSSWADNIHLDDMGLAFYANAVSFLVTAYLITTLSLPDRPREAREAASHRRARLADPIAELREGWEFIFVNPVVRTVNSGLATGFIGGGMLVPLGAIYADEILGAGKAGFGSVLTAFGLGAAFSAVLVSSLQGRLDHARGFTLALTGVGVFLIAAASTSQIYLHLTMVFGTG</sequence>
<dbReference type="GO" id="GO:0022857">
    <property type="term" value="F:transmembrane transporter activity"/>
    <property type="evidence" value="ECO:0007669"/>
    <property type="project" value="InterPro"/>
</dbReference>
<dbReference type="GO" id="GO:0005886">
    <property type="term" value="C:plasma membrane"/>
    <property type="evidence" value="ECO:0007669"/>
    <property type="project" value="UniProtKB-SubCell"/>
</dbReference>
<dbReference type="EMBL" id="UINC01080235">
    <property type="protein sequence ID" value="SVC22989.1"/>
    <property type="molecule type" value="Genomic_DNA"/>
</dbReference>
<feature type="non-terminal residue" evidence="9">
    <location>
        <position position="1"/>
    </location>
</feature>
<evidence type="ECO:0000256" key="6">
    <source>
        <dbReference type="ARBA" id="ARBA00023136"/>
    </source>
</evidence>
<dbReference type="Gene3D" id="1.20.1250.20">
    <property type="entry name" value="MFS general substrate transporter like domains"/>
    <property type="match status" value="1"/>
</dbReference>
<accession>A0A382KFI7</accession>
<evidence type="ECO:0000256" key="1">
    <source>
        <dbReference type="ARBA" id="ARBA00004651"/>
    </source>
</evidence>
<evidence type="ECO:0000256" key="4">
    <source>
        <dbReference type="ARBA" id="ARBA00022692"/>
    </source>
</evidence>
<feature type="transmembrane region" description="Helical" evidence="8">
    <location>
        <begin position="309"/>
        <end position="329"/>
    </location>
</feature>
<evidence type="ECO:0000256" key="8">
    <source>
        <dbReference type="SAM" id="Phobius"/>
    </source>
</evidence>
<feature type="transmembrane region" description="Helical" evidence="8">
    <location>
        <begin position="171"/>
        <end position="193"/>
    </location>
</feature>
<dbReference type="SUPFAM" id="SSF103473">
    <property type="entry name" value="MFS general substrate transporter"/>
    <property type="match status" value="1"/>
</dbReference>
<evidence type="ECO:0000256" key="5">
    <source>
        <dbReference type="ARBA" id="ARBA00022989"/>
    </source>
</evidence>
<evidence type="ECO:0000256" key="2">
    <source>
        <dbReference type="ARBA" id="ARBA00022448"/>
    </source>
</evidence>
<proteinExistence type="predicted"/>
<dbReference type="InterPro" id="IPR011701">
    <property type="entry name" value="MFS"/>
</dbReference>
<organism evidence="9">
    <name type="scientific">marine metagenome</name>
    <dbReference type="NCBI Taxonomy" id="408172"/>
    <lineage>
        <taxon>unclassified sequences</taxon>
        <taxon>metagenomes</taxon>
        <taxon>ecological metagenomes</taxon>
    </lineage>
</organism>
<keyword evidence="2" id="KW-0813">Transport</keyword>
<keyword evidence="4 8" id="KW-0812">Transmembrane</keyword>
<name>A0A382KFI7_9ZZZZ</name>
<keyword evidence="3" id="KW-1003">Cell membrane</keyword>
<dbReference type="InterPro" id="IPR036259">
    <property type="entry name" value="MFS_trans_sf"/>
</dbReference>
<feature type="transmembrane region" description="Helical" evidence="8">
    <location>
        <begin position="49"/>
        <end position="76"/>
    </location>
</feature>
<keyword evidence="6 8" id="KW-0472">Membrane</keyword>
<keyword evidence="5 8" id="KW-1133">Transmembrane helix</keyword>
<evidence type="ECO:0000256" key="3">
    <source>
        <dbReference type="ARBA" id="ARBA00022475"/>
    </source>
</evidence>
<feature type="transmembrane region" description="Helical" evidence="8">
    <location>
        <begin position="341"/>
        <end position="364"/>
    </location>
</feature>
<dbReference type="AlphaFoldDB" id="A0A382KFI7"/>
<evidence type="ECO:0000256" key="7">
    <source>
        <dbReference type="SAM" id="MobiDB-lite"/>
    </source>
</evidence>
<protein>
    <recommendedName>
        <fullName evidence="10">Major facilitator superfamily (MFS) profile domain-containing protein</fullName>
    </recommendedName>
</protein>
<feature type="transmembrane region" description="Helical" evidence="8">
    <location>
        <begin position="214"/>
        <end position="232"/>
    </location>
</feature>
<dbReference type="PANTHER" id="PTHR23513">
    <property type="entry name" value="INTEGRAL MEMBRANE EFFLUX PROTEIN-RELATED"/>
    <property type="match status" value="1"/>
</dbReference>
<evidence type="ECO:0000313" key="9">
    <source>
        <dbReference type="EMBL" id="SVC22989.1"/>
    </source>
</evidence>
<comment type="subcellular location">
    <subcellularLocation>
        <location evidence="1">Cell membrane</location>
        <topology evidence="1">Multi-pass membrane protein</topology>
    </subcellularLocation>
</comment>
<feature type="region of interest" description="Disordered" evidence="7">
    <location>
        <begin position="1"/>
        <end position="21"/>
    </location>
</feature>
<dbReference type="CDD" id="cd06173">
    <property type="entry name" value="MFS_MefA_like"/>
    <property type="match status" value="1"/>
</dbReference>
<feature type="transmembrane region" description="Helical" evidence="8">
    <location>
        <begin position="126"/>
        <end position="151"/>
    </location>
</feature>
<feature type="transmembrane region" description="Helical" evidence="8">
    <location>
        <begin position="82"/>
        <end position="105"/>
    </location>
</feature>
<dbReference type="Pfam" id="PF07690">
    <property type="entry name" value="MFS_1"/>
    <property type="match status" value="1"/>
</dbReference>
<evidence type="ECO:0008006" key="10">
    <source>
        <dbReference type="Google" id="ProtNLM"/>
    </source>
</evidence>
<feature type="non-terminal residue" evidence="9">
    <location>
        <position position="373"/>
    </location>
</feature>
<reference evidence="9" key="1">
    <citation type="submission" date="2018-05" db="EMBL/GenBank/DDBJ databases">
        <authorList>
            <person name="Lanie J.A."/>
            <person name="Ng W.-L."/>
            <person name="Kazmierczak K.M."/>
            <person name="Andrzejewski T.M."/>
            <person name="Davidsen T.M."/>
            <person name="Wayne K.J."/>
            <person name="Tettelin H."/>
            <person name="Glass J.I."/>
            <person name="Rusch D."/>
            <person name="Podicherti R."/>
            <person name="Tsui H.-C.T."/>
            <person name="Winkler M.E."/>
        </authorList>
    </citation>
    <scope>NUCLEOTIDE SEQUENCE</scope>
</reference>
<dbReference type="PANTHER" id="PTHR23513:SF9">
    <property type="entry name" value="ENTEROBACTIN EXPORTER ENTS"/>
    <property type="match status" value="1"/>
</dbReference>